<keyword evidence="4" id="KW-1133">Transmembrane helix</keyword>
<dbReference type="Gene3D" id="1.20.5.4130">
    <property type="match status" value="1"/>
</dbReference>
<comment type="caution">
    <text evidence="8">The sequence shown here is derived from an EMBL/GenBank/DDBJ whole genome shotgun (WGS) entry which is preliminary data.</text>
</comment>
<dbReference type="PANTHER" id="PTHR47186:SF42">
    <property type="entry name" value="DISEASE RESISTANCE RPP13-LIKE PROTEIN 1"/>
    <property type="match status" value="1"/>
</dbReference>
<dbReference type="InterPro" id="IPR057135">
    <property type="entry name" value="At4g27190-like_LRR"/>
</dbReference>
<dbReference type="GO" id="GO:0000166">
    <property type="term" value="F:nucleotide binding"/>
    <property type="evidence" value="ECO:0007669"/>
    <property type="project" value="UniProtKB-KW"/>
</dbReference>
<sequence length="1039" mass="118574">MPIAEIFLSAFVKLLFEKMSSFASSKLLTFEGIAAQLTNWTSMLSQIQALLIDAEDKQLTEVAVNMWLNDLQDLAYDLDDLVDEFATEALQQNLKAKPPQASSSKVWNPIPNFKSRDVMFNFKMRSKIEEINTRLRTSVYRSSQLNLVKIVETTTSTKTWQRPESTSLFDEPRVYGREHDQIVARDTCFRMEDRLNDQEQYKNLKKARHSSYMQEYHEGMKKFEIFDKAMHLRTFLPFCSKYRWGNNLASNVPLNLFPKLRRLRVLNMSGYSITEVPNSIGDLKHLRYLNLSNTFIKELPESLGSLYNLQTLMLRECRNLKKLPTNLGNLIDLRHLDTTDAHSLEEMPLGIGKLVSLQTLSNFVVSKNNGLRIKELGNLIYLRGKLCLSGLQNVVNPLDAREANLNDKQGLNVLLMEWSVNSDDSRDGRVETEVLDMLRPHKNLKKLHIKGYLGSRFPTWIGDPLFSNMAGLHLDNCGNCAFLPPLGQLPSLKKLYIKGMSVLKHVGCEFYGQGDVQPFPLLETLSFENMLEWEDWYTFGDHKEVQPFTRVKHLSIIKCPKLLKMLPTDLPCLNNLEIRDCPKLCGMMPKDLHCLNNLEISECPQFPVEGSSISLPSLTSIAMNDVPLTSLEVVLEMRSMDGEVISANAKSTHPNSMISLSIGMIKKLELLPKWVTHELMELEALKITSCEELKTLWKNEARVQHSLPAFRRLEIEGCPQLVSLFEGDEDEENEGQHQQQQEEGLSCMVRLEHLRIDNCEKLEKLPRLLHNFTFLGELYVYKCPSLSSFPETGFPCTLKTLRIGDCEALQSLFGCLTQINDSNLQVLDVQDCPSLTCLISCRGGRLPPTLKELQIRRCKKLEALLEEERMEINYPSLESVWISGCDRLKYLPDALPNNNNLRNLSQLILKASSDRLPRLLLFPEGTTTNGRLLISFQLGAFVPGYPLHSVIVRYPHVHFDHSWGNIALGKLMFRMFRVSQFYGGVHMLFTLYITIFLISKEMITTLCYSLGVDKPNQAIYLAVQILKHTSSCLTLAGDE</sequence>
<keyword evidence="2" id="KW-0547">Nucleotide-binding</keyword>
<evidence type="ECO:0000259" key="5">
    <source>
        <dbReference type="Pfam" id="PF18052"/>
    </source>
</evidence>
<dbReference type="InterPro" id="IPR032675">
    <property type="entry name" value="LRR_dom_sf"/>
</dbReference>
<keyword evidence="4" id="KW-0812">Transmembrane</keyword>
<evidence type="ECO:0000256" key="4">
    <source>
        <dbReference type="SAM" id="Phobius"/>
    </source>
</evidence>
<evidence type="ECO:0000256" key="3">
    <source>
        <dbReference type="ARBA" id="ARBA00022821"/>
    </source>
</evidence>
<dbReference type="GO" id="GO:0006952">
    <property type="term" value="P:defense response"/>
    <property type="evidence" value="ECO:0007669"/>
    <property type="project" value="UniProtKB-KW"/>
</dbReference>
<keyword evidence="1" id="KW-0677">Repeat</keyword>
<evidence type="ECO:0000313" key="8">
    <source>
        <dbReference type="EMBL" id="THG10175.1"/>
    </source>
</evidence>
<evidence type="ECO:0000259" key="6">
    <source>
        <dbReference type="Pfam" id="PF23247"/>
    </source>
</evidence>
<keyword evidence="3" id="KW-0611">Plant defense</keyword>
<accession>A0A4S4E4G1</accession>
<feature type="domain" description="Disease resistance N-terminal" evidence="5">
    <location>
        <begin position="11"/>
        <end position="97"/>
    </location>
</feature>
<dbReference type="Pfam" id="PF23247">
    <property type="entry name" value="LRR_RPS2"/>
    <property type="match status" value="2"/>
</dbReference>
<dbReference type="Pfam" id="PF25019">
    <property type="entry name" value="LRR_R13L1-DRL21"/>
    <property type="match status" value="1"/>
</dbReference>
<name>A0A4S4E4G1_CAMSN</name>
<feature type="domain" description="Disease resistance protein At4g27190-like leucine-rich repeats" evidence="6">
    <location>
        <begin position="680"/>
        <end position="788"/>
    </location>
</feature>
<evidence type="ECO:0000256" key="1">
    <source>
        <dbReference type="ARBA" id="ARBA00022737"/>
    </source>
</evidence>
<feature type="domain" description="R13L1/DRL21-like LRR repeat region" evidence="7">
    <location>
        <begin position="373"/>
        <end position="500"/>
    </location>
</feature>
<feature type="domain" description="Disease resistance protein At4g27190-like leucine-rich repeats" evidence="6">
    <location>
        <begin position="796"/>
        <end position="909"/>
    </location>
</feature>
<evidence type="ECO:0000256" key="2">
    <source>
        <dbReference type="ARBA" id="ARBA00022741"/>
    </source>
</evidence>
<dbReference type="Gene3D" id="3.80.10.10">
    <property type="entry name" value="Ribonuclease Inhibitor"/>
    <property type="match status" value="2"/>
</dbReference>
<protein>
    <submittedName>
        <fullName evidence="8">Uncharacterized protein</fullName>
    </submittedName>
</protein>
<reference evidence="8 9" key="1">
    <citation type="journal article" date="2018" name="Proc. Natl. Acad. Sci. U.S.A.">
        <title>Draft genome sequence of Camellia sinensis var. sinensis provides insights into the evolution of the tea genome and tea quality.</title>
        <authorList>
            <person name="Wei C."/>
            <person name="Yang H."/>
            <person name="Wang S."/>
            <person name="Zhao J."/>
            <person name="Liu C."/>
            <person name="Gao L."/>
            <person name="Xia E."/>
            <person name="Lu Y."/>
            <person name="Tai Y."/>
            <person name="She G."/>
            <person name="Sun J."/>
            <person name="Cao H."/>
            <person name="Tong W."/>
            <person name="Gao Q."/>
            <person name="Li Y."/>
            <person name="Deng W."/>
            <person name="Jiang X."/>
            <person name="Wang W."/>
            <person name="Chen Q."/>
            <person name="Zhang S."/>
            <person name="Li H."/>
            <person name="Wu J."/>
            <person name="Wang P."/>
            <person name="Li P."/>
            <person name="Shi C."/>
            <person name="Zheng F."/>
            <person name="Jian J."/>
            <person name="Huang B."/>
            <person name="Shan D."/>
            <person name="Shi M."/>
            <person name="Fang C."/>
            <person name="Yue Y."/>
            <person name="Li F."/>
            <person name="Li D."/>
            <person name="Wei S."/>
            <person name="Han B."/>
            <person name="Jiang C."/>
            <person name="Yin Y."/>
            <person name="Xia T."/>
            <person name="Zhang Z."/>
            <person name="Bennetzen J.L."/>
            <person name="Zhao S."/>
            <person name="Wan X."/>
        </authorList>
    </citation>
    <scope>NUCLEOTIDE SEQUENCE [LARGE SCALE GENOMIC DNA]</scope>
    <source>
        <strain evidence="9">cv. Shuchazao</strain>
        <tissue evidence="8">Leaf</tissue>
    </source>
</reference>
<dbReference type="SUPFAM" id="SSF52047">
    <property type="entry name" value="RNI-like"/>
    <property type="match status" value="1"/>
</dbReference>
<feature type="transmembrane region" description="Helical" evidence="4">
    <location>
        <begin position="981"/>
        <end position="999"/>
    </location>
</feature>
<evidence type="ECO:0000313" key="9">
    <source>
        <dbReference type="Proteomes" id="UP000306102"/>
    </source>
</evidence>
<dbReference type="Pfam" id="PF18052">
    <property type="entry name" value="Rx_N"/>
    <property type="match status" value="1"/>
</dbReference>
<dbReference type="InterPro" id="IPR056789">
    <property type="entry name" value="LRR_R13L1-DRL21"/>
</dbReference>
<dbReference type="AlphaFoldDB" id="A0A4S4E4G1"/>
<keyword evidence="4" id="KW-0472">Membrane</keyword>
<dbReference type="SUPFAM" id="SSF52058">
    <property type="entry name" value="L domain-like"/>
    <property type="match status" value="1"/>
</dbReference>
<dbReference type="InterPro" id="IPR041118">
    <property type="entry name" value="Rx_N"/>
</dbReference>
<organism evidence="8 9">
    <name type="scientific">Camellia sinensis var. sinensis</name>
    <name type="common">China tea</name>
    <dbReference type="NCBI Taxonomy" id="542762"/>
    <lineage>
        <taxon>Eukaryota</taxon>
        <taxon>Viridiplantae</taxon>
        <taxon>Streptophyta</taxon>
        <taxon>Embryophyta</taxon>
        <taxon>Tracheophyta</taxon>
        <taxon>Spermatophyta</taxon>
        <taxon>Magnoliopsida</taxon>
        <taxon>eudicotyledons</taxon>
        <taxon>Gunneridae</taxon>
        <taxon>Pentapetalae</taxon>
        <taxon>asterids</taxon>
        <taxon>Ericales</taxon>
        <taxon>Theaceae</taxon>
        <taxon>Camellia</taxon>
    </lineage>
</organism>
<dbReference type="STRING" id="542762.A0A4S4E4G1"/>
<dbReference type="EMBL" id="SDRB02007973">
    <property type="protein sequence ID" value="THG10175.1"/>
    <property type="molecule type" value="Genomic_DNA"/>
</dbReference>
<evidence type="ECO:0000259" key="7">
    <source>
        <dbReference type="Pfam" id="PF25019"/>
    </source>
</evidence>
<dbReference type="Proteomes" id="UP000306102">
    <property type="component" value="Unassembled WGS sequence"/>
</dbReference>
<gene>
    <name evidence="8" type="ORF">TEA_004817</name>
</gene>
<keyword evidence="9" id="KW-1185">Reference proteome</keyword>
<proteinExistence type="predicted"/>
<dbReference type="PANTHER" id="PTHR47186">
    <property type="entry name" value="LEUCINE-RICH REPEAT-CONTAINING PROTEIN 57"/>
    <property type="match status" value="1"/>
</dbReference>